<dbReference type="RefSeq" id="WP_094405660.1">
    <property type="nucleotide sequence ID" value="NZ_NMVO01000013.1"/>
</dbReference>
<name>A0A255GG71_9ACTN</name>
<keyword evidence="4" id="KW-0804">Transcription</keyword>
<dbReference type="SMART" id="SM00448">
    <property type="entry name" value="REC"/>
    <property type="match status" value="1"/>
</dbReference>
<dbReference type="SMART" id="SM00421">
    <property type="entry name" value="HTH_LUXR"/>
    <property type="match status" value="1"/>
</dbReference>
<dbReference type="PROSITE" id="PS50043">
    <property type="entry name" value="HTH_LUXR_2"/>
    <property type="match status" value="1"/>
</dbReference>
<dbReference type="PANTHER" id="PTHR43214">
    <property type="entry name" value="TWO-COMPONENT RESPONSE REGULATOR"/>
    <property type="match status" value="1"/>
</dbReference>
<dbReference type="InterPro" id="IPR039420">
    <property type="entry name" value="WalR-like"/>
</dbReference>
<dbReference type="SUPFAM" id="SSF52172">
    <property type="entry name" value="CheY-like"/>
    <property type="match status" value="1"/>
</dbReference>
<dbReference type="InterPro" id="IPR011006">
    <property type="entry name" value="CheY-like_superfamily"/>
</dbReference>
<gene>
    <name evidence="8" type="ORF">CGZ94_11190</name>
</gene>
<dbReference type="AlphaFoldDB" id="A0A255GG71"/>
<evidence type="ECO:0000259" key="6">
    <source>
        <dbReference type="PROSITE" id="PS50043"/>
    </source>
</evidence>
<dbReference type="SUPFAM" id="SSF46894">
    <property type="entry name" value="C-terminal effector domain of the bipartite response regulators"/>
    <property type="match status" value="1"/>
</dbReference>
<dbReference type="Pfam" id="PF00072">
    <property type="entry name" value="Response_reg"/>
    <property type="match status" value="1"/>
</dbReference>
<evidence type="ECO:0000313" key="8">
    <source>
        <dbReference type="EMBL" id="OYO13526.1"/>
    </source>
</evidence>
<dbReference type="InterPro" id="IPR000792">
    <property type="entry name" value="Tscrpt_reg_LuxR_C"/>
</dbReference>
<accession>A0A255GG71</accession>
<feature type="domain" description="HTH luxR-type" evidence="6">
    <location>
        <begin position="153"/>
        <end position="218"/>
    </location>
</feature>
<evidence type="ECO:0000256" key="2">
    <source>
        <dbReference type="ARBA" id="ARBA00023015"/>
    </source>
</evidence>
<dbReference type="OrthoDB" id="9816529at2"/>
<protein>
    <submittedName>
        <fullName evidence="8">DNA-binding response regulator</fullName>
    </submittedName>
</protein>
<evidence type="ECO:0000259" key="7">
    <source>
        <dbReference type="PROSITE" id="PS50110"/>
    </source>
</evidence>
<reference evidence="8 9" key="1">
    <citation type="submission" date="2017-07" db="EMBL/GenBank/DDBJ databases">
        <title>Draft whole genome sequences of clinical Proprionibacteriaceae strains.</title>
        <authorList>
            <person name="Bernier A.-M."/>
            <person name="Bernard K."/>
            <person name="Domingo M.-C."/>
        </authorList>
    </citation>
    <scope>NUCLEOTIDE SEQUENCE [LARGE SCALE GENOMIC DNA]</scope>
    <source>
        <strain evidence="8 9">NML 030167</strain>
    </source>
</reference>
<dbReference type="InterPro" id="IPR016032">
    <property type="entry name" value="Sig_transdc_resp-reg_C-effctor"/>
</dbReference>
<keyword evidence="2" id="KW-0805">Transcription regulation</keyword>
<dbReference type="PROSITE" id="PS00622">
    <property type="entry name" value="HTH_LUXR_1"/>
    <property type="match status" value="1"/>
</dbReference>
<dbReference type="Proteomes" id="UP000215896">
    <property type="component" value="Unassembled WGS sequence"/>
</dbReference>
<feature type="modified residue" description="4-aspartylphosphate" evidence="5">
    <location>
        <position position="61"/>
    </location>
</feature>
<dbReference type="Gene3D" id="3.40.50.2300">
    <property type="match status" value="1"/>
</dbReference>
<organism evidence="8 9">
    <name type="scientific">Enemella evansiae</name>
    <dbReference type="NCBI Taxonomy" id="2016499"/>
    <lineage>
        <taxon>Bacteria</taxon>
        <taxon>Bacillati</taxon>
        <taxon>Actinomycetota</taxon>
        <taxon>Actinomycetes</taxon>
        <taxon>Propionibacteriales</taxon>
        <taxon>Propionibacteriaceae</taxon>
        <taxon>Enemella</taxon>
    </lineage>
</organism>
<evidence type="ECO:0000256" key="4">
    <source>
        <dbReference type="ARBA" id="ARBA00023163"/>
    </source>
</evidence>
<dbReference type="CDD" id="cd17535">
    <property type="entry name" value="REC_NarL-like"/>
    <property type="match status" value="1"/>
</dbReference>
<dbReference type="InterPro" id="IPR058245">
    <property type="entry name" value="NreC/VraR/RcsB-like_REC"/>
</dbReference>
<keyword evidence="9" id="KW-1185">Reference proteome</keyword>
<feature type="domain" description="Response regulatory" evidence="7">
    <location>
        <begin position="12"/>
        <end position="126"/>
    </location>
</feature>
<evidence type="ECO:0000256" key="3">
    <source>
        <dbReference type="ARBA" id="ARBA00023125"/>
    </source>
</evidence>
<evidence type="ECO:0000313" key="9">
    <source>
        <dbReference type="Proteomes" id="UP000215896"/>
    </source>
</evidence>
<dbReference type="PROSITE" id="PS50110">
    <property type="entry name" value="RESPONSE_REGULATORY"/>
    <property type="match status" value="1"/>
</dbReference>
<evidence type="ECO:0000256" key="1">
    <source>
        <dbReference type="ARBA" id="ARBA00022553"/>
    </source>
</evidence>
<keyword evidence="1 5" id="KW-0597">Phosphoprotein</keyword>
<dbReference type="GO" id="GO:0003677">
    <property type="term" value="F:DNA binding"/>
    <property type="evidence" value="ECO:0007669"/>
    <property type="project" value="UniProtKB-KW"/>
</dbReference>
<dbReference type="PANTHER" id="PTHR43214:SF24">
    <property type="entry name" value="TRANSCRIPTIONAL REGULATORY PROTEIN NARL-RELATED"/>
    <property type="match status" value="1"/>
</dbReference>
<sequence length="218" mass="23486">MAAMVRVKPHARVVLVDDDPMVRAGLRLLLESEFDVIGEADCAAVGIARTRELRPDLVLMDLRMPGGSGVDAIAEIDRQETARAVVALTTFRTDELLFGALGAGAAGFLLKDTEPARLRELLHRALEGETVLSPGIIPRVVSASLAARPDAHALNRLEGLTPREREIAELIGDGLANAEIARKLHLAVPTVKAHITAIHFKLETPSRVALALLVERSR</sequence>
<dbReference type="InterPro" id="IPR001789">
    <property type="entry name" value="Sig_transdc_resp-reg_receiver"/>
</dbReference>
<dbReference type="Pfam" id="PF00196">
    <property type="entry name" value="GerE"/>
    <property type="match status" value="1"/>
</dbReference>
<dbReference type="EMBL" id="NMVO01000013">
    <property type="protein sequence ID" value="OYO13526.1"/>
    <property type="molecule type" value="Genomic_DNA"/>
</dbReference>
<proteinExistence type="predicted"/>
<evidence type="ECO:0000256" key="5">
    <source>
        <dbReference type="PROSITE-ProRule" id="PRU00169"/>
    </source>
</evidence>
<dbReference type="PRINTS" id="PR00038">
    <property type="entry name" value="HTHLUXR"/>
</dbReference>
<keyword evidence="3 8" id="KW-0238">DNA-binding</keyword>
<dbReference type="CDD" id="cd06170">
    <property type="entry name" value="LuxR_C_like"/>
    <property type="match status" value="1"/>
</dbReference>
<dbReference type="GO" id="GO:0006355">
    <property type="term" value="P:regulation of DNA-templated transcription"/>
    <property type="evidence" value="ECO:0007669"/>
    <property type="project" value="InterPro"/>
</dbReference>
<dbReference type="GO" id="GO:0000160">
    <property type="term" value="P:phosphorelay signal transduction system"/>
    <property type="evidence" value="ECO:0007669"/>
    <property type="project" value="InterPro"/>
</dbReference>
<comment type="caution">
    <text evidence="8">The sequence shown here is derived from an EMBL/GenBank/DDBJ whole genome shotgun (WGS) entry which is preliminary data.</text>
</comment>